<name>A0AAE0RPG8_9BIVA</name>
<accession>A0AAE0RPG8</accession>
<reference evidence="2" key="2">
    <citation type="journal article" date="2021" name="Genome Biol. Evol.">
        <title>Developing a high-quality reference genome for a parasitic bivalve with doubly uniparental inheritance (Bivalvia: Unionida).</title>
        <authorList>
            <person name="Smith C.H."/>
        </authorList>
    </citation>
    <scope>NUCLEOTIDE SEQUENCE</scope>
    <source>
        <strain evidence="2">CHS0354</strain>
        <tissue evidence="2">Mantle</tissue>
    </source>
</reference>
<proteinExistence type="predicted"/>
<keyword evidence="3" id="KW-1185">Reference proteome</keyword>
<dbReference type="EMBL" id="JAEAOA010001813">
    <property type="protein sequence ID" value="KAK3577194.1"/>
    <property type="molecule type" value="Genomic_DNA"/>
</dbReference>
<feature type="compositionally biased region" description="Basic and acidic residues" evidence="1">
    <location>
        <begin position="10"/>
        <end position="20"/>
    </location>
</feature>
<evidence type="ECO:0000256" key="1">
    <source>
        <dbReference type="SAM" id="MobiDB-lite"/>
    </source>
</evidence>
<sequence length="143" mass="16085">MHGAQSSFQFRRDKEGERPDLSISAMSIAAAPTTGTRVAPSVSTSVSHPKSIGQDARPNTGVLNTLFRQIQMPPQKLPTSRIPAIVARMQRDTKSSKAKKGKWYRGDNYVDKNFYSWKNLSLFSDYQAQMWTNDGAIKKTYKK</sequence>
<gene>
    <name evidence="2" type="ORF">CHS0354_030462</name>
</gene>
<reference evidence="2" key="3">
    <citation type="submission" date="2023-05" db="EMBL/GenBank/DDBJ databases">
        <authorList>
            <person name="Smith C.H."/>
        </authorList>
    </citation>
    <scope>NUCLEOTIDE SEQUENCE</scope>
    <source>
        <strain evidence="2">CHS0354</strain>
        <tissue evidence="2">Mantle</tissue>
    </source>
</reference>
<dbReference type="Proteomes" id="UP001195483">
    <property type="component" value="Unassembled WGS sequence"/>
</dbReference>
<comment type="caution">
    <text evidence="2">The sequence shown here is derived from an EMBL/GenBank/DDBJ whole genome shotgun (WGS) entry which is preliminary data.</text>
</comment>
<feature type="compositionally biased region" description="Polar residues" evidence="1">
    <location>
        <begin position="33"/>
        <end position="48"/>
    </location>
</feature>
<evidence type="ECO:0000313" key="2">
    <source>
        <dbReference type="EMBL" id="KAK3577194.1"/>
    </source>
</evidence>
<protein>
    <submittedName>
        <fullName evidence="2">Uncharacterized protein</fullName>
    </submittedName>
</protein>
<evidence type="ECO:0000313" key="3">
    <source>
        <dbReference type="Proteomes" id="UP001195483"/>
    </source>
</evidence>
<feature type="region of interest" description="Disordered" evidence="1">
    <location>
        <begin position="1"/>
        <end position="59"/>
    </location>
</feature>
<reference evidence="2" key="1">
    <citation type="journal article" date="2021" name="Genome Biol. Evol.">
        <title>A High-Quality Reference Genome for a Parasitic Bivalve with Doubly Uniparental Inheritance (Bivalvia: Unionida).</title>
        <authorList>
            <person name="Smith C.H."/>
        </authorList>
    </citation>
    <scope>NUCLEOTIDE SEQUENCE</scope>
    <source>
        <strain evidence="2">CHS0354</strain>
    </source>
</reference>
<dbReference type="AlphaFoldDB" id="A0AAE0RPG8"/>
<organism evidence="2 3">
    <name type="scientific">Potamilus streckersoni</name>
    <dbReference type="NCBI Taxonomy" id="2493646"/>
    <lineage>
        <taxon>Eukaryota</taxon>
        <taxon>Metazoa</taxon>
        <taxon>Spiralia</taxon>
        <taxon>Lophotrochozoa</taxon>
        <taxon>Mollusca</taxon>
        <taxon>Bivalvia</taxon>
        <taxon>Autobranchia</taxon>
        <taxon>Heteroconchia</taxon>
        <taxon>Palaeoheterodonta</taxon>
        <taxon>Unionida</taxon>
        <taxon>Unionoidea</taxon>
        <taxon>Unionidae</taxon>
        <taxon>Ambleminae</taxon>
        <taxon>Lampsilini</taxon>
        <taxon>Potamilus</taxon>
    </lineage>
</organism>